<protein>
    <recommendedName>
        <fullName evidence="3">Ig-like domain-containing protein</fullName>
    </recommendedName>
</protein>
<evidence type="ECO:0000259" key="3">
    <source>
        <dbReference type="PROSITE" id="PS50835"/>
    </source>
</evidence>
<sequence length="493" mass="52356">MGAHRCFPVNTGHIPCASPAASPCTPVHPRASPCGGDPRPSLADPLVLQVPSQVLLEGDELRLRCRGALKISKVQFFHEQEELGGGHRKDTRGATELLLGPLQLHHRGRYHCRQEVLLWHETSSPVTVVVQELFSEPVLRLEGPTEPPEGDPLALRCLSTPSPLRPPTQLQHLFYRNGVKVGGPQRSPQLRLPAMELFHSGNYSCEVRTETNSVRKRSALVTVTVRRVPVSGVSLAAQPPTGQLAKGDRLVLLCSVATGTGPLSFSWHRQGSAAPLATGPRYELRAVQQQDSGHYHCRATNGATVANSSSLGVTVLGERDPQMARREPQVLAGESLNLTCSVQAGTAPVAFSWQRDGRELGRGPVLPLGTVGLAHAGTYRCVATNRLGSQRVFQAISPALTLSVTSPGWGQRQQGTGLGGSLYLSPPWGPHIGVWPPPGLGLTPVCPLSVPSGGHGGQRVPPAPGPSWCCRGLAPPAPRRWVTPAQGGAGLVG</sequence>
<dbReference type="SMART" id="SM00409">
    <property type="entry name" value="IG"/>
    <property type="match status" value="4"/>
</dbReference>
<dbReference type="PROSITE" id="PS50835">
    <property type="entry name" value="IG_LIKE"/>
    <property type="match status" value="3"/>
</dbReference>
<dbReference type="Pfam" id="PF13895">
    <property type="entry name" value="Ig_2"/>
    <property type="match status" value="1"/>
</dbReference>
<evidence type="ECO:0000313" key="4">
    <source>
        <dbReference type="Ensembl" id="ENSCPGP00000001972.1"/>
    </source>
</evidence>
<reference evidence="4" key="1">
    <citation type="submission" date="2025-08" db="UniProtKB">
        <authorList>
            <consortium name="Ensembl"/>
        </authorList>
    </citation>
    <scope>IDENTIFICATION</scope>
</reference>
<dbReference type="Gene3D" id="2.60.40.10">
    <property type="entry name" value="Immunoglobulins"/>
    <property type="match status" value="4"/>
</dbReference>
<dbReference type="InterPro" id="IPR036179">
    <property type="entry name" value="Ig-like_dom_sf"/>
</dbReference>
<dbReference type="Pfam" id="PF13927">
    <property type="entry name" value="Ig_3"/>
    <property type="match status" value="1"/>
</dbReference>
<dbReference type="InterPro" id="IPR003598">
    <property type="entry name" value="Ig_sub2"/>
</dbReference>
<evidence type="ECO:0000256" key="1">
    <source>
        <dbReference type="ARBA" id="ARBA00022729"/>
    </source>
</evidence>
<dbReference type="InterPro" id="IPR013783">
    <property type="entry name" value="Ig-like_fold"/>
</dbReference>
<dbReference type="GO" id="GO:0004888">
    <property type="term" value="F:transmembrane signaling receptor activity"/>
    <property type="evidence" value="ECO:0007669"/>
    <property type="project" value="TreeGrafter"/>
</dbReference>
<keyword evidence="1" id="KW-0732">Signal</keyword>
<dbReference type="Ensembl" id="ENSCPGT00000002163.1">
    <property type="protein sequence ID" value="ENSCPGP00000001972.1"/>
    <property type="gene ID" value="ENSCPGG00000001454.1"/>
</dbReference>
<dbReference type="SMART" id="SM00408">
    <property type="entry name" value="IGc2"/>
    <property type="match status" value="4"/>
</dbReference>
<keyword evidence="2" id="KW-1015">Disulfide bond</keyword>
<feature type="domain" description="Ig-like" evidence="3">
    <location>
        <begin position="321"/>
        <end position="397"/>
    </location>
</feature>
<feature type="domain" description="Ig-like" evidence="3">
    <location>
        <begin position="125"/>
        <end position="222"/>
    </location>
</feature>
<dbReference type="InterPro" id="IPR007110">
    <property type="entry name" value="Ig-like_dom"/>
</dbReference>
<dbReference type="PANTHER" id="PTHR11481">
    <property type="entry name" value="IMMUNOGLOBULIN FC RECEPTOR"/>
    <property type="match status" value="1"/>
</dbReference>
<dbReference type="InterPro" id="IPR003599">
    <property type="entry name" value="Ig_sub"/>
</dbReference>
<name>A0A8C3J476_9CHAR</name>
<dbReference type="InterPro" id="IPR050488">
    <property type="entry name" value="Ig_Fc_receptor"/>
</dbReference>
<dbReference type="GO" id="GO:0006955">
    <property type="term" value="P:immune response"/>
    <property type="evidence" value="ECO:0007669"/>
    <property type="project" value="TreeGrafter"/>
</dbReference>
<organism evidence="4 5">
    <name type="scientific">Calidris pygmaea</name>
    <name type="common">Spoon-billed sandpiper</name>
    <dbReference type="NCBI Taxonomy" id="425635"/>
    <lineage>
        <taxon>Eukaryota</taxon>
        <taxon>Metazoa</taxon>
        <taxon>Chordata</taxon>
        <taxon>Craniata</taxon>
        <taxon>Vertebrata</taxon>
        <taxon>Euteleostomi</taxon>
        <taxon>Archelosauria</taxon>
        <taxon>Archosauria</taxon>
        <taxon>Dinosauria</taxon>
        <taxon>Saurischia</taxon>
        <taxon>Theropoda</taxon>
        <taxon>Coelurosauria</taxon>
        <taxon>Aves</taxon>
        <taxon>Neognathae</taxon>
        <taxon>Neoaves</taxon>
        <taxon>Charadriiformes</taxon>
        <taxon>Scolopacidae</taxon>
        <taxon>Calidris</taxon>
    </lineage>
</organism>
<proteinExistence type="predicted"/>
<dbReference type="SUPFAM" id="SSF48726">
    <property type="entry name" value="Immunoglobulin"/>
    <property type="match status" value="4"/>
</dbReference>
<evidence type="ECO:0000256" key="2">
    <source>
        <dbReference type="ARBA" id="ARBA00023157"/>
    </source>
</evidence>
<dbReference type="PANTHER" id="PTHR11481:SF64">
    <property type="entry name" value="FC RECEPTOR-LIKE PROTEIN 4"/>
    <property type="match status" value="1"/>
</dbReference>
<dbReference type="AlphaFoldDB" id="A0A8C3J476"/>
<reference evidence="4" key="2">
    <citation type="submission" date="2025-09" db="UniProtKB">
        <authorList>
            <consortium name="Ensembl"/>
        </authorList>
    </citation>
    <scope>IDENTIFICATION</scope>
</reference>
<dbReference type="GO" id="GO:0009897">
    <property type="term" value="C:external side of plasma membrane"/>
    <property type="evidence" value="ECO:0007669"/>
    <property type="project" value="TreeGrafter"/>
</dbReference>
<dbReference type="CDD" id="cd00096">
    <property type="entry name" value="Ig"/>
    <property type="match status" value="1"/>
</dbReference>
<dbReference type="GO" id="GO:0007166">
    <property type="term" value="P:cell surface receptor signaling pathway"/>
    <property type="evidence" value="ECO:0007669"/>
    <property type="project" value="TreeGrafter"/>
</dbReference>
<accession>A0A8C3J476</accession>
<feature type="domain" description="Ig-like" evidence="3">
    <location>
        <begin position="229"/>
        <end position="314"/>
    </location>
</feature>
<keyword evidence="5" id="KW-1185">Reference proteome</keyword>
<evidence type="ECO:0000313" key="5">
    <source>
        <dbReference type="Proteomes" id="UP000694419"/>
    </source>
</evidence>
<dbReference type="Proteomes" id="UP000694419">
    <property type="component" value="Unplaced"/>
</dbReference>